<dbReference type="PANTHER" id="PTHR21551:SF3">
    <property type="entry name" value="PROTEIN PAT1 HOMOLOG 2"/>
    <property type="match status" value="1"/>
</dbReference>
<evidence type="ECO:0000256" key="4">
    <source>
        <dbReference type="ARBA" id="ARBA00022490"/>
    </source>
</evidence>
<dbReference type="GeneID" id="105894014"/>
<dbReference type="GO" id="GO:0000932">
    <property type="term" value="C:P-body"/>
    <property type="evidence" value="ECO:0007669"/>
    <property type="project" value="TreeGrafter"/>
</dbReference>
<dbReference type="Pfam" id="PF09770">
    <property type="entry name" value="PAT1"/>
    <property type="match status" value="1"/>
</dbReference>
<evidence type="ECO:0000256" key="2">
    <source>
        <dbReference type="ARBA" id="ARBA00004496"/>
    </source>
</evidence>
<feature type="region of interest" description="Disordered" evidence="7">
    <location>
        <begin position="1"/>
        <end position="127"/>
    </location>
</feature>
<evidence type="ECO:0000313" key="10">
    <source>
        <dbReference type="RefSeq" id="XP_031416924.1"/>
    </source>
</evidence>
<dbReference type="InterPro" id="IPR039900">
    <property type="entry name" value="Pat1-like"/>
</dbReference>
<dbReference type="GO" id="GO:0003723">
    <property type="term" value="F:RNA binding"/>
    <property type="evidence" value="ECO:0007669"/>
    <property type="project" value="UniProtKB-KW"/>
</dbReference>
<evidence type="ECO:0000256" key="3">
    <source>
        <dbReference type="ARBA" id="ARBA00009138"/>
    </source>
</evidence>
<evidence type="ECO:0000259" key="8">
    <source>
        <dbReference type="Pfam" id="PF09770"/>
    </source>
</evidence>
<reference evidence="10" key="1">
    <citation type="submission" date="2025-08" db="UniProtKB">
        <authorList>
            <consortium name="RefSeq"/>
        </authorList>
    </citation>
    <scope>IDENTIFICATION</scope>
</reference>
<evidence type="ECO:0000313" key="9">
    <source>
        <dbReference type="Proteomes" id="UP000515152"/>
    </source>
</evidence>
<dbReference type="OrthoDB" id="8251691at2759"/>
<comment type="subcellular location">
    <subcellularLocation>
        <location evidence="2">Cytoplasm</location>
    </subcellularLocation>
    <subcellularLocation>
        <location evidence="1">Nucleus</location>
    </subcellularLocation>
</comment>
<dbReference type="Proteomes" id="UP000515152">
    <property type="component" value="Chromosome 23"/>
</dbReference>
<protein>
    <submittedName>
        <fullName evidence="10">Protein PAT1 homolog 2 isoform X1</fullName>
    </submittedName>
</protein>
<keyword evidence="9" id="KW-1185">Reference proteome</keyword>
<evidence type="ECO:0000256" key="7">
    <source>
        <dbReference type="SAM" id="MobiDB-lite"/>
    </source>
</evidence>
<dbReference type="GO" id="GO:0033962">
    <property type="term" value="P:P-body assembly"/>
    <property type="evidence" value="ECO:0007669"/>
    <property type="project" value="TreeGrafter"/>
</dbReference>
<dbReference type="KEGG" id="char:105894014"/>
<dbReference type="PANTHER" id="PTHR21551">
    <property type="entry name" value="TOPOISOMERASE II-ASSOCIATED PROTEIN PAT1"/>
    <property type="match status" value="1"/>
</dbReference>
<dbReference type="RefSeq" id="XP_031416924.1">
    <property type="nucleotide sequence ID" value="XM_031561064.2"/>
</dbReference>
<feature type="domain" description="mRNA decay factor PAT1" evidence="8">
    <location>
        <begin position="436"/>
        <end position="575"/>
    </location>
</feature>
<accession>A0A6P8EX71</accession>
<dbReference type="PRINTS" id="PR01217">
    <property type="entry name" value="PRICHEXTENSN"/>
</dbReference>
<feature type="compositionally biased region" description="Pro residues" evidence="7">
    <location>
        <begin position="84"/>
        <end position="106"/>
    </location>
</feature>
<dbReference type="GO" id="GO:0000290">
    <property type="term" value="P:deadenylation-dependent decapping of nuclear-transcribed mRNA"/>
    <property type="evidence" value="ECO:0007669"/>
    <property type="project" value="InterPro"/>
</dbReference>
<sequence>MSDTEQLDADTPVPEDAWPENGGAWSDGEGDAMESGLLQEMVEEDESIDLFNEETFGAEAEMGGGDVLGRSIDDDDNTPHPEENPPPQSPSPPPPPSPSPPPPPSPSQFRTPRPLPGRQPVSFPVPRVQPRSPAVVWFRGRGQRGRGGRGQIFEDPAVVKSVRVRPSLKSLDSAIVDCCHTSYWEHVNSNSWVAPSEGLRGPTKPILQDEAILRVIDRPVCAPRLPTYTHFLSKSRPYLPTAFPGRRGPVSENPPVYPLSQGWYTQMNPMSPRSPLRPRLFNPRQQFNQPRITSPQPLTPKMAQPRFGPLSPRPAPLYSPSPNAYRFRFPASVTQLHPQHKRLLSQRPSKPHRKPERWDPYALLMSEKEKEWVIRLQMIQLQSENPHLDDYYYQEYYKRMEAKLAEEEKRGEWAKRETPKLTTPYVIKSESYTPVVHIEGSLGQVAVSTCFSPRRAINAVRTHSPDEDVKDSRQPRMEVYIEKLFSQLLEVEEAARKKGFVCVEEKGGLMEEMEKKVKQIYSLIRHANLHESSEEFLPCLLVSKGKRLLARLLPFLSHDAALHALTMVTTHLPTLMSKDTDEALPVLYAPLRDVISALSFSQLIGVLKDFTIVVPESSETILTLACQNEFGLSLLYVLLSQGERLLSSNVPMEPNIGDFETWTDTVFQVAQQLSHASLVEPLFLPSNLLTLFCRYLDKRTVHQLKSNMESASGYLAVAS</sequence>
<name>A0A6P8EX71_CLUHA</name>
<keyword evidence="6" id="KW-0539">Nucleus</keyword>
<evidence type="ECO:0000256" key="1">
    <source>
        <dbReference type="ARBA" id="ARBA00004123"/>
    </source>
</evidence>
<comment type="similarity">
    <text evidence="3">Belongs to the PAT1 family.</text>
</comment>
<organism evidence="9 10">
    <name type="scientific">Clupea harengus</name>
    <name type="common">Atlantic herring</name>
    <dbReference type="NCBI Taxonomy" id="7950"/>
    <lineage>
        <taxon>Eukaryota</taxon>
        <taxon>Metazoa</taxon>
        <taxon>Chordata</taxon>
        <taxon>Craniata</taxon>
        <taxon>Vertebrata</taxon>
        <taxon>Euteleostomi</taxon>
        <taxon>Actinopterygii</taxon>
        <taxon>Neopterygii</taxon>
        <taxon>Teleostei</taxon>
        <taxon>Clupei</taxon>
        <taxon>Clupeiformes</taxon>
        <taxon>Clupeoidei</taxon>
        <taxon>Clupeidae</taxon>
        <taxon>Clupea</taxon>
    </lineage>
</organism>
<evidence type="ECO:0000256" key="6">
    <source>
        <dbReference type="ARBA" id="ARBA00023242"/>
    </source>
</evidence>
<gene>
    <name evidence="10" type="primary">LOC105894014</name>
</gene>
<keyword evidence="5" id="KW-0694">RNA-binding</keyword>
<keyword evidence="4" id="KW-0963">Cytoplasm</keyword>
<feature type="compositionally biased region" description="Acidic residues" evidence="7">
    <location>
        <begin position="41"/>
        <end position="52"/>
    </location>
</feature>
<dbReference type="AlphaFoldDB" id="A0A6P8EX71"/>
<dbReference type="InterPro" id="IPR019167">
    <property type="entry name" value="PAT1_dom"/>
</dbReference>
<dbReference type="GO" id="GO:0005634">
    <property type="term" value="C:nucleus"/>
    <property type="evidence" value="ECO:0007669"/>
    <property type="project" value="UniProtKB-SubCell"/>
</dbReference>
<evidence type="ECO:0000256" key="5">
    <source>
        <dbReference type="ARBA" id="ARBA00022884"/>
    </source>
</evidence>
<proteinExistence type="inferred from homology"/>